<dbReference type="SUPFAM" id="SSF52172">
    <property type="entry name" value="CheY-like"/>
    <property type="match status" value="1"/>
</dbReference>
<proteinExistence type="predicted"/>
<dbReference type="Gene3D" id="3.40.50.2300">
    <property type="match status" value="1"/>
</dbReference>
<dbReference type="EMBL" id="FNHH01000028">
    <property type="protein sequence ID" value="SDM90698.1"/>
    <property type="molecule type" value="Genomic_DNA"/>
</dbReference>
<feature type="domain" description="Response regulatory" evidence="9">
    <location>
        <begin position="6"/>
        <end position="122"/>
    </location>
</feature>
<dbReference type="SMART" id="SM00448">
    <property type="entry name" value="REC"/>
    <property type="match status" value="1"/>
</dbReference>
<dbReference type="InterPro" id="IPR011006">
    <property type="entry name" value="CheY-like_superfamily"/>
</dbReference>
<keyword evidence="4" id="KW-0808">Transferase</keyword>
<dbReference type="InterPro" id="IPR036890">
    <property type="entry name" value="HATPase_C_sf"/>
</dbReference>
<dbReference type="GO" id="GO:0005886">
    <property type="term" value="C:plasma membrane"/>
    <property type="evidence" value="ECO:0007669"/>
    <property type="project" value="TreeGrafter"/>
</dbReference>
<evidence type="ECO:0000259" key="8">
    <source>
        <dbReference type="PROSITE" id="PS50109"/>
    </source>
</evidence>
<name>A0A1G9X1W3_9SPHI</name>
<dbReference type="PROSITE" id="PS50110">
    <property type="entry name" value="RESPONSE_REGULATORY"/>
    <property type="match status" value="1"/>
</dbReference>
<dbReference type="InterPro" id="IPR036097">
    <property type="entry name" value="HisK_dim/P_sf"/>
</dbReference>
<dbReference type="Pfam" id="PF00512">
    <property type="entry name" value="HisKA"/>
    <property type="match status" value="1"/>
</dbReference>
<dbReference type="PANTHER" id="PTHR43047:SF72">
    <property type="entry name" value="OSMOSENSING HISTIDINE PROTEIN KINASE SLN1"/>
    <property type="match status" value="1"/>
</dbReference>
<dbReference type="GO" id="GO:0009927">
    <property type="term" value="F:histidine phosphotransfer kinase activity"/>
    <property type="evidence" value="ECO:0007669"/>
    <property type="project" value="TreeGrafter"/>
</dbReference>
<dbReference type="SMART" id="SM00388">
    <property type="entry name" value="HisKA"/>
    <property type="match status" value="1"/>
</dbReference>
<dbReference type="SMART" id="SM00387">
    <property type="entry name" value="HATPase_c"/>
    <property type="match status" value="1"/>
</dbReference>
<reference evidence="11" key="1">
    <citation type="submission" date="2016-10" db="EMBL/GenBank/DDBJ databases">
        <authorList>
            <person name="Varghese N."/>
            <person name="Submissions S."/>
        </authorList>
    </citation>
    <scope>NUCLEOTIDE SEQUENCE [LARGE SCALE GENOMIC DNA]</scope>
    <source>
        <strain evidence="11">DSM 24536</strain>
    </source>
</reference>
<feature type="modified residue" description="4-aspartylphosphate" evidence="6">
    <location>
        <position position="57"/>
    </location>
</feature>
<dbReference type="InterPro" id="IPR001789">
    <property type="entry name" value="Sig_transdc_resp-reg_receiver"/>
</dbReference>
<dbReference type="Proteomes" id="UP000199226">
    <property type="component" value="Unassembled WGS sequence"/>
</dbReference>
<dbReference type="InterPro" id="IPR003594">
    <property type="entry name" value="HATPase_dom"/>
</dbReference>
<organism evidence="10 11">
    <name type="scientific">Daejeonella rubra</name>
    <dbReference type="NCBI Taxonomy" id="990371"/>
    <lineage>
        <taxon>Bacteria</taxon>
        <taxon>Pseudomonadati</taxon>
        <taxon>Bacteroidota</taxon>
        <taxon>Sphingobacteriia</taxon>
        <taxon>Sphingobacteriales</taxon>
        <taxon>Sphingobacteriaceae</taxon>
        <taxon>Daejeonella</taxon>
    </lineage>
</organism>
<evidence type="ECO:0000313" key="11">
    <source>
        <dbReference type="Proteomes" id="UP000199226"/>
    </source>
</evidence>
<keyword evidence="5 10" id="KW-0418">Kinase</keyword>
<dbReference type="OrthoDB" id="9781208at2"/>
<dbReference type="CDD" id="cd00156">
    <property type="entry name" value="REC"/>
    <property type="match status" value="1"/>
</dbReference>
<evidence type="ECO:0000256" key="5">
    <source>
        <dbReference type="ARBA" id="ARBA00022777"/>
    </source>
</evidence>
<feature type="coiled-coil region" evidence="7">
    <location>
        <begin position="165"/>
        <end position="231"/>
    </location>
</feature>
<evidence type="ECO:0000259" key="9">
    <source>
        <dbReference type="PROSITE" id="PS50110"/>
    </source>
</evidence>
<evidence type="ECO:0000313" key="10">
    <source>
        <dbReference type="EMBL" id="SDM90698.1"/>
    </source>
</evidence>
<protein>
    <recommendedName>
        <fullName evidence="2">histidine kinase</fullName>
        <ecNumber evidence="2">2.7.13.3</ecNumber>
    </recommendedName>
</protein>
<dbReference type="InterPro" id="IPR003661">
    <property type="entry name" value="HisK_dim/P_dom"/>
</dbReference>
<evidence type="ECO:0000256" key="6">
    <source>
        <dbReference type="PROSITE-ProRule" id="PRU00169"/>
    </source>
</evidence>
<dbReference type="Gene3D" id="1.10.287.130">
    <property type="match status" value="1"/>
</dbReference>
<comment type="catalytic activity">
    <reaction evidence="1">
        <text>ATP + protein L-histidine = ADP + protein N-phospho-L-histidine.</text>
        <dbReference type="EC" id="2.7.13.3"/>
    </reaction>
</comment>
<evidence type="ECO:0000256" key="3">
    <source>
        <dbReference type="ARBA" id="ARBA00022553"/>
    </source>
</evidence>
<sequence length="462" mass="52383">MTADLKILILEDNRSDADLLQRELKKSGLIFTSEIVQTRVDFEIALQNFNPDIILSDYSLPAFDAVSAFHITQSISPLIPFIIVSGVIGEENAVELIKNGVTDYTPKDKLFTLSTKINRALKDTEERKEKKAISEKLKTQTVELIIANKELILQNDEKEKRTADLIILSEALEAQKEELRRANEDLYEKAQLLLRQEEKLIRINDDLFLLNQDLEKRVFERTCELENLNHELKDLNLSKDKFLSVISHDLRNPITALMISSDKLGQDAEKSIFDKVQPLAKIIHRTSNQILQQLNELVEWAQMQREKVSFNSEKLNLFQIVDQSFELLKANALQKNIVLENKVPFDIYVSADTLMLRSILQNLVTNAIKYTPKEGFVTVSAQLKDKMVEVCITDTGIGMEEDVLKKLFTNSNSSSVSGTNNEKGSGLGLILVKDFVIQHGGTIRAESEIDKGTRMIFSVPGY</sequence>
<dbReference type="SUPFAM" id="SSF55874">
    <property type="entry name" value="ATPase domain of HSP90 chaperone/DNA topoisomerase II/histidine kinase"/>
    <property type="match status" value="1"/>
</dbReference>
<dbReference type="CDD" id="cd00075">
    <property type="entry name" value="HATPase"/>
    <property type="match status" value="1"/>
</dbReference>
<dbReference type="PANTHER" id="PTHR43047">
    <property type="entry name" value="TWO-COMPONENT HISTIDINE PROTEIN KINASE"/>
    <property type="match status" value="1"/>
</dbReference>
<keyword evidence="3 6" id="KW-0597">Phosphoprotein</keyword>
<dbReference type="Pfam" id="PF02518">
    <property type="entry name" value="HATPase_c"/>
    <property type="match status" value="1"/>
</dbReference>
<evidence type="ECO:0000256" key="1">
    <source>
        <dbReference type="ARBA" id="ARBA00000085"/>
    </source>
</evidence>
<keyword evidence="11" id="KW-1185">Reference proteome</keyword>
<dbReference type="GO" id="GO:0000155">
    <property type="term" value="F:phosphorelay sensor kinase activity"/>
    <property type="evidence" value="ECO:0007669"/>
    <property type="project" value="InterPro"/>
</dbReference>
<keyword evidence="7" id="KW-0175">Coiled coil</keyword>
<dbReference type="Gene3D" id="3.30.565.10">
    <property type="entry name" value="Histidine kinase-like ATPase, C-terminal domain"/>
    <property type="match status" value="1"/>
</dbReference>
<evidence type="ECO:0000256" key="2">
    <source>
        <dbReference type="ARBA" id="ARBA00012438"/>
    </source>
</evidence>
<dbReference type="AlphaFoldDB" id="A0A1G9X1W3"/>
<dbReference type="CDD" id="cd00082">
    <property type="entry name" value="HisKA"/>
    <property type="match status" value="1"/>
</dbReference>
<accession>A0A1G9X1W3</accession>
<gene>
    <name evidence="10" type="ORF">SAMN05421813_12821</name>
</gene>
<dbReference type="PROSITE" id="PS50109">
    <property type="entry name" value="HIS_KIN"/>
    <property type="match status" value="1"/>
</dbReference>
<dbReference type="InterPro" id="IPR004358">
    <property type="entry name" value="Sig_transdc_His_kin-like_C"/>
</dbReference>
<evidence type="ECO:0000256" key="7">
    <source>
        <dbReference type="SAM" id="Coils"/>
    </source>
</evidence>
<dbReference type="RefSeq" id="WP_090706339.1">
    <property type="nucleotide sequence ID" value="NZ_FNHH01000028.1"/>
</dbReference>
<dbReference type="EC" id="2.7.13.3" evidence="2"/>
<dbReference type="SUPFAM" id="SSF47384">
    <property type="entry name" value="Homodimeric domain of signal transducing histidine kinase"/>
    <property type="match status" value="1"/>
</dbReference>
<dbReference type="InterPro" id="IPR005467">
    <property type="entry name" value="His_kinase_dom"/>
</dbReference>
<feature type="domain" description="Histidine kinase" evidence="8">
    <location>
        <begin position="245"/>
        <end position="462"/>
    </location>
</feature>
<dbReference type="PRINTS" id="PR00344">
    <property type="entry name" value="BCTRLSENSOR"/>
</dbReference>
<evidence type="ECO:0000256" key="4">
    <source>
        <dbReference type="ARBA" id="ARBA00022679"/>
    </source>
</evidence>
<dbReference type="STRING" id="990371.SAMN05421813_12821"/>
<dbReference type="Pfam" id="PF00072">
    <property type="entry name" value="Response_reg"/>
    <property type="match status" value="1"/>
</dbReference>